<organism evidence="6 7">
    <name type="scientific">Bariatricus massiliensis</name>
    <dbReference type="NCBI Taxonomy" id="1745713"/>
    <lineage>
        <taxon>Bacteria</taxon>
        <taxon>Bacillati</taxon>
        <taxon>Bacillota</taxon>
        <taxon>Clostridia</taxon>
        <taxon>Lachnospirales</taxon>
        <taxon>Lachnospiraceae</taxon>
        <taxon>Bariatricus</taxon>
    </lineage>
</organism>
<protein>
    <submittedName>
        <fullName evidence="6">Radical SAM protein</fullName>
    </submittedName>
</protein>
<dbReference type="PROSITE" id="PS51918">
    <property type="entry name" value="RADICAL_SAM"/>
    <property type="match status" value="1"/>
</dbReference>
<dbReference type="PANTHER" id="PTHR43524">
    <property type="entry name" value="RADICAL SAM SUPERFAMILY PROTEIN"/>
    <property type="match status" value="1"/>
</dbReference>
<dbReference type="PANTHER" id="PTHR43524:SF1">
    <property type="entry name" value="RADICAL SAM SUPERFAMILY PROTEIN"/>
    <property type="match status" value="1"/>
</dbReference>
<keyword evidence="3" id="KW-0408">Iron</keyword>
<accession>A0ABS8DG48</accession>
<dbReference type="CDD" id="cd21128">
    <property type="entry name" value="SPASM_rSAM"/>
    <property type="match status" value="1"/>
</dbReference>
<evidence type="ECO:0000256" key="3">
    <source>
        <dbReference type="ARBA" id="ARBA00023004"/>
    </source>
</evidence>
<dbReference type="InterPro" id="IPR007197">
    <property type="entry name" value="rSAM"/>
</dbReference>
<dbReference type="EMBL" id="JAJCIS010000004">
    <property type="protein sequence ID" value="MCB7387388.1"/>
    <property type="molecule type" value="Genomic_DNA"/>
</dbReference>
<dbReference type="SFLD" id="SFLDS00029">
    <property type="entry name" value="Radical_SAM"/>
    <property type="match status" value="1"/>
</dbReference>
<feature type="domain" description="Radical SAM core" evidence="5">
    <location>
        <begin position="57"/>
        <end position="278"/>
    </location>
</feature>
<dbReference type="CDD" id="cd01335">
    <property type="entry name" value="Radical_SAM"/>
    <property type="match status" value="1"/>
</dbReference>
<dbReference type="SMART" id="SM00729">
    <property type="entry name" value="Elp3"/>
    <property type="match status" value="1"/>
</dbReference>
<evidence type="ECO:0000313" key="6">
    <source>
        <dbReference type="EMBL" id="MCB7387388.1"/>
    </source>
</evidence>
<gene>
    <name evidence="6" type="ORF">LIZ65_08805</name>
</gene>
<proteinExistence type="predicted"/>
<dbReference type="Gene3D" id="3.20.20.70">
    <property type="entry name" value="Aldolase class I"/>
    <property type="match status" value="1"/>
</dbReference>
<keyword evidence="1" id="KW-0949">S-adenosyl-L-methionine</keyword>
<evidence type="ECO:0000313" key="7">
    <source>
        <dbReference type="Proteomes" id="UP001299546"/>
    </source>
</evidence>
<keyword evidence="7" id="KW-1185">Reference proteome</keyword>
<dbReference type="InterPro" id="IPR013785">
    <property type="entry name" value="Aldolase_TIM"/>
</dbReference>
<dbReference type="SFLD" id="SFLDG01067">
    <property type="entry name" value="SPASM/twitch_domain_containing"/>
    <property type="match status" value="1"/>
</dbReference>
<dbReference type="Proteomes" id="UP001299546">
    <property type="component" value="Unassembled WGS sequence"/>
</dbReference>
<keyword evidence="2" id="KW-0479">Metal-binding</keyword>
<dbReference type="RefSeq" id="WP_066737685.1">
    <property type="nucleotide sequence ID" value="NZ_JAJCIQ010000005.1"/>
</dbReference>
<dbReference type="InterPro" id="IPR006638">
    <property type="entry name" value="Elp3/MiaA/NifB-like_rSAM"/>
</dbReference>
<evidence type="ECO:0000256" key="4">
    <source>
        <dbReference type="ARBA" id="ARBA00023014"/>
    </source>
</evidence>
<name>A0ABS8DG48_9FIRM</name>
<evidence type="ECO:0000256" key="1">
    <source>
        <dbReference type="ARBA" id="ARBA00022691"/>
    </source>
</evidence>
<comment type="caution">
    <text evidence="6">The sequence shown here is derived from an EMBL/GenBank/DDBJ whole genome shotgun (WGS) entry which is preliminary data.</text>
</comment>
<sequence>MKEFNLELYLTNGVENIVRGILRTSLRNPDASQFVFQYAKANKKAAALRDEAEKEGRHIPPFLIASISNQCNLHCQGCYARANKTCQDGDDRNSPKLLSAAQWADIFNQAVELGISFILLAGGEPFVRQDILKAAAKQKKIMFPVFTNGTMINEEYLELLLHARNLVPILSMEGSEEVTDKRRGKGVFQRLREAMDSLHKKGILFGVSITVQKENIDEVMSGEFLQFLKNEGCGGVIFVEYVPMGNADSVSALDEIDRELMMRRLKCLREREQEMVFLAFPGDEKTSGGCLAAGRGFFHINPYGGAEPCPFSPYSDTNLTNTPLKEALESPLFLRLKREGVLMAEHVGGCVLHEREAQVKALLRGGKQ</sequence>
<reference evidence="6 7" key="1">
    <citation type="submission" date="2021-10" db="EMBL/GenBank/DDBJ databases">
        <title>Collection of gut derived symbiotic bacterial strains cultured from healthy donors.</title>
        <authorList>
            <person name="Lin H."/>
            <person name="Littmann E."/>
            <person name="Kohout C."/>
            <person name="Pamer E.G."/>
        </authorList>
    </citation>
    <scope>NUCLEOTIDE SEQUENCE [LARGE SCALE GENOMIC DNA]</scope>
    <source>
        <strain evidence="6 7">DFI.1.165</strain>
    </source>
</reference>
<evidence type="ECO:0000256" key="2">
    <source>
        <dbReference type="ARBA" id="ARBA00022723"/>
    </source>
</evidence>
<dbReference type="InterPro" id="IPR058240">
    <property type="entry name" value="rSAM_sf"/>
</dbReference>
<keyword evidence="4" id="KW-0411">Iron-sulfur</keyword>
<dbReference type="SFLD" id="SFLDG01386">
    <property type="entry name" value="main_SPASM_domain-containing"/>
    <property type="match status" value="1"/>
</dbReference>
<dbReference type="Pfam" id="PF04055">
    <property type="entry name" value="Radical_SAM"/>
    <property type="match status" value="1"/>
</dbReference>
<dbReference type="SUPFAM" id="SSF102114">
    <property type="entry name" value="Radical SAM enzymes"/>
    <property type="match status" value="1"/>
</dbReference>
<evidence type="ECO:0000259" key="5">
    <source>
        <dbReference type="PROSITE" id="PS51918"/>
    </source>
</evidence>